<dbReference type="EMBL" id="JAGGDJ010000001">
    <property type="protein sequence ID" value="MBO7742682.1"/>
    <property type="molecule type" value="Genomic_DNA"/>
</dbReference>
<protein>
    <submittedName>
        <fullName evidence="5">DMT family transporter</fullName>
    </submittedName>
</protein>
<feature type="domain" description="EamA" evidence="4">
    <location>
        <begin position="5"/>
        <end position="136"/>
    </location>
</feature>
<reference evidence="5 6" key="1">
    <citation type="submission" date="2021-03" db="EMBL/GenBank/DDBJ databases">
        <title>Paenibacillus artemisicola MWE-103 whole genome sequence.</title>
        <authorList>
            <person name="Ham Y.J."/>
        </authorList>
    </citation>
    <scope>NUCLEOTIDE SEQUENCE [LARGE SCALE GENOMIC DNA]</scope>
    <source>
        <strain evidence="5 6">MWE-103</strain>
    </source>
</reference>
<dbReference type="PANTHER" id="PTHR22911">
    <property type="entry name" value="ACYL-MALONYL CONDENSING ENZYME-RELATED"/>
    <property type="match status" value="1"/>
</dbReference>
<dbReference type="RefSeq" id="WP_208845660.1">
    <property type="nucleotide sequence ID" value="NZ_JAGGDJ010000001.1"/>
</dbReference>
<evidence type="ECO:0000313" key="6">
    <source>
        <dbReference type="Proteomes" id="UP000670947"/>
    </source>
</evidence>
<proteinExistence type="inferred from homology"/>
<evidence type="ECO:0000256" key="3">
    <source>
        <dbReference type="SAM" id="Phobius"/>
    </source>
</evidence>
<dbReference type="PANTHER" id="PTHR22911:SF102">
    <property type="entry name" value="MEMBRANE PROTEIN"/>
    <property type="match status" value="1"/>
</dbReference>
<feature type="transmembrane region" description="Helical" evidence="3">
    <location>
        <begin position="233"/>
        <end position="252"/>
    </location>
</feature>
<evidence type="ECO:0000256" key="2">
    <source>
        <dbReference type="ARBA" id="ARBA00007362"/>
    </source>
</evidence>
<dbReference type="InterPro" id="IPR000620">
    <property type="entry name" value="EamA_dom"/>
</dbReference>
<dbReference type="SUPFAM" id="SSF103481">
    <property type="entry name" value="Multidrug resistance efflux transporter EmrE"/>
    <property type="match status" value="2"/>
</dbReference>
<evidence type="ECO:0000259" key="4">
    <source>
        <dbReference type="Pfam" id="PF00892"/>
    </source>
</evidence>
<feature type="transmembrane region" description="Helical" evidence="3">
    <location>
        <begin position="175"/>
        <end position="195"/>
    </location>
</feature>
<feature type="transmembrane region" description="Helical" evidence="3">
    <location>
        <begin position="65"/>
        <end position="82"/>
    </location>
</feature>
<organism evidence="5 6">
    <name type="scientific">Paenibacillus artemisiicola</name>
    <dbReference type="NCBI Taxonomy" id="1172618"/>
    <lineage>
        <taxon>Bacteria</taxon>
        <taxon>Bacillati</taxon>
        <taxon>Bacillota</taxon>
        <taxon>Bacilli</taxon>
        <taxon>Bacillales</taxon>
        <taxon>Paenibacillaceae</taxon>
        <taxon>Paenibacillus</taxon>
    </lineage>
</organism>
<feature type="transmembrane region" description="Helical" evidence="3">
    <location>
        <begin position="207"/>
        <end position="226"/>
    </location>
</feature>
<keyword evidence="3" id="KW-0812">Transmembrane</keyword>
<dbReference type="InterPro" id="IPR037185">
    <property type="entry name" value="EmrE-like"/>
</dbReference>
<feature type="transmembrane region" description="Helical" evidence="3">
    <location>
        <begin position="34"/>
        <end position="53"/>
    </location>
</feature>
<dbReference type="Proteomes" id="UP000670947">
    <property type="component" value="Unassembled WGS sequence"/>
</dbReference>
<evidence type="ECO:0000313" key="5">
    <source>
        <dbReference type="EMBL" id="MBO7742682.1"/>
    </source>
</evidence>
<sequence length="302" mass="32529">MNKPALLQLLLAMAIFGSIGFFSRHAGLPALELVFARCLCAIALLSAAWVLSGSFGRERWSAKETLLIAACGVTNVLNWIFLFKSFELISVTIAISLYHLAPVLVLLAGSFLFRDRLKTGSVVALAGCFAGTLLLMGADGFRASAPDWRGMLYAVAAAFFYAATMLLGRSVRRTSVYATTLIQMMIGALALLPFVRFASYSGLDPSQWRFAVLTGVIHTGFVYLLFFRSIRHLPSAAVSLLVFVDPAVAILLDVGVTGFRPDPLQTAGILLLFGSLIGALARPLLRKERRGGTGVPLEGDRP</sequence>
<accession>A0ABS3W302</accession>
<feature type="transmembrane region" description="Helical" evidence="3">
    <location>
        <begin position="120"/>
        <end position="138"/>
    </location>
</feature>
<keyword evidence="3" id="KW-1133">Transmembrane helix</keyword>
<comment type="similarity">
    <text evidence="2">Belongs to the EamA transporter family.</text>
</comment>
<keyword evidence="3" id="KW-0472">Membrane</keyword>
<feature type="transmembrane region" description="Helical" evidence="3">
    <location>
        <begin position="264"/>
        <end position="281"/>
    </location>
</feature>
<evidence type="ECO:0000256" key="1">
    <source>
        <dbReference type="ARBA" id="ARBA00004127"/>
    </source>
</evidence>
<comment type="caution">
    <text evidence="5">The sequence shown here is derived from an EMBL/GenBank/DDBJ whole genome shotgun (WGS) entry which is preliminary data.</text>
</comment>
<gene>
    <name evidence="5" type="ORF">I8J29_00645</name>
</gene>
<dbReference type="Pfam" id="PF00892">
    <property type="entry name" value="EamA"/>
    <property type="match status" value="2"/>
</dbReference>
<comment type="subcellular location">
    <subcellularLocation>
        <location evidence="1">Endomembrane system</location>
        <topology evidence="1">Multi-pass membrane protein</topology>
    </subcellularLocation>
</comment>
<feature type="transmembrane region" description="Helical" evidence="3">
    <location>
        <begin position="88"/>
        <end position="113"/>
    </location>
</feature>
<name>A0ABS3W302_9BACL</name>
<feature type="transmembrane region" description="Helical" evidence="3">
    <location>
        <begin position="150"/>
        <end position="168"/>
    </location>
</feature>
<feature type="domain" description="EamA" evidence="4">
    <location>
        <begin position="149"/>
        <end position="278"/>
    </location>
</feature>
<keyword evidence="6" id="KW-1185">Reference proteome</keyword>